<dbReference type="InterPro" id="IPR001343">
    <property type="entry name" value="Hemolysn_Ca-bd"/>
</dbReference>
<name>A0ABS1V4T7_9PROT</name>
<dbReference type="PROSITE" id="PS00330">
    <property type="entry name" value="HEMOLYSIN_CALCIUM"/>
    <property type="match status" value="2"/>
</dbReference>
<evidence type="ECO:0008006" key="6">
    <source>
        <dbReference type="Google" id="ProtNLM"/>
    </source>
</evidence>
<dbReference type="InterPro" id="IPR011049">
    <property type="entry name" value="Serralysin-like_metalloprot_C"/>
</dbReference>
<dbReference type="SUPFAM" id="SSF51120">
    <property type="entry name" value="beta-Roll"/>
    <property type="match status" value="1"/>
</dbReference>
<evidence type="ECO:0000313" key="4">
    <source>
        <dbReference type="EMBL" id="MBL6456701.1"/>
    </source>
</evidence>
<dbReference type="RefSeq" id="WP_202826416.1">
    <property type="nucleotide sequence ID" value="NZ_JAEUXJ010000005.1"/>
</dbReference>
<gene>
    <name evidence="4" type="ORF">JMJ55_15300</name>
</gene>
<dbReference type="InterPro" id="IPR018511">
    <property type="entry name" value="Hemolysin-typ_Ca-bd_CS"/>
</dbReference>
<dbReference type="PANTHER" id="PTHR38340:SF1">
    <property type="entry name" value="S-LAYER PROTEIN"/>
    <property type="match status" value="1"/>
</dbReference>
<keyword evidence="2" id="KW-0964">Secreted</keyword>
<proteinExistence type="predicted"/>
<accession>A0ABS1V4T7</accession>
<dbReference type="Pfam" id="PF00353">
    <property type="entry name" value="HemolysinCabind"/>
    <property type="match status" value="4"/>
</dbReference>
<protein>
    <recommendedName>
        <fullName evidence="6">Calcium-binding protein</fullName>
    </recommendedName>
</protein>
<evidence type="ECO:0000313" key="5">
    <source>
        <dbReference type="Proteomes" id="UP000606490"/>
    </source>
</evidence>
<dbReference type="InterPro" id="IPR050557">
    <property type="entry name" value="RTX_toxin/Mannuronan_C5-epim"/>
</dbReference>
<evidence type="ECO:0000256" key="1">
    <source>
        <dbReference type="ARBA" id="ARBA00004613"/>
    </source>
</evidence>
<feature type="region of interest" description="Disordered" evidence="3">
    <location>
        <begin position="104"/>
        <end position="160"/>
    </location>
</feature>
<reference evidence="4 5" key="1">
    <citation type="submission" date="2021-01" db="EMBL/GenBank/DDBJ databases">
        <title>Belnapia mucosa sp. nov. and Belnapia arida sp. nov., isolated from the Tabernas Desert (Almeria, Spain).</title>
        <authorList>
            <person name="Molina-Menor E."/>
            <person name="Vidal-Verdu A."/>
            <person name="Calonge A."/>
            <person name="Satari L."/>
            <person name="Pereto Magraner J."/>
            <person name="Porcar Miralles M."/>
        </authorList>
    </citation>
    <scope>NUCLEOTIDE SEQUENCE [LARGE SCALE GENOMIC DNA]</scope>
    <source>
        <strain evidence="4 5">T6</strain>
    </source>
</reference>
<comment type="subcellular location">
    <subcellularLocation>
        <location evidence="1">Secreted</location>
    </subcellularLocation>
</comment>
<keyword evidence="5" id="KW-1185">Reference proteome</keyword>
<dbReference type="EMBL" id="JAEUXJ010000005">
    <property type="protein sequence ID" value="MBL6456701.1"/>
    <property type="molecule type" value="Genomic_DNA"/>
</dbReference>
<comment type="caution">
    <text evidence="4">The sequence shown here is derived from an EMBL/GenBank/DDBJ whole genome shotgun (WGS) entry which is preliminary data.</text>
</comment>
<evidence type="ECO:0000256" key="3">
    <source>
        <dbReference type="SAM" id="MobiDB-lite"/>
    </source>
</evidence>
<dbReference type="Gene3D" id="2.150.10.10">
    <property type="entry name" value="Serralysin-like metalloprotease, C-terminal"/>
    <property type="match status" value="2"/>
</dbReference>
<dbReference type="PANTHER" id="PTHR38340">
    <property type="entry name" value="S-LAYER PROTEIN"/>
    <property type="match status" value="1"/>
</dbReference>
<dbReference type="Proteomes" id="UP000606490">
    <property type="component" value="Unassembled WGS sequence"/>
</dbReference>
<evidence type="ECO:0000256" key="2">
    <source>
        <dbReference type="ARBA" id="ARBA00022525"/>
    </source>
</evidence>
<sequence>MPNFLGGVLAMADFASIPGGASLPADSSNSSFDAFYHIETGGTFIDRSAAIGHSTLVDASGANGGVAFKGSDASDSGNFGFQGSAHADTVNGAGGNDSISLGEGNNYATGGSGDDSITAGSGNDTVVGGTGHDQIFGGDGANNLQGGDGNDTVSGGSGADMISGGAGNDSLWGGAGNDTLIGGDGNDRFAGAAGDDLLMGGSGADTFAYDTGFGGNDIISGFTYGQDMVEIKAGMGGINETGGNITGFDGSINKIEVVGSSVKVTIGSDTILIKGISGASAADLAAHPEAWIKIAH</sequence>
<dbReference type="PRINTS" id="PR00313">
    <property type="entry name" value="CABNDNGRPT"/>
</dbReference>
<organism evidence="4 5">
    <name type="scientific">Belnapia mucosa</name>
    <dbReference type="NCBI Taxonomy" id="2804532"/>
    <lineage>
        <taxon>Bacteria</taxon>
        <taxon>Pseudomonadati</taxon>
        <taxon>Pseudomonadota</taxon>
        <taxon>Alphaproteobacteria</taxon>
        <taxon>Acetobacterales</taxon>
        <taxon>Roseomonadaceae</taxon>
        <taxon>Belnapia</taxon>
    </lineage>
</organism>